<dbReference type="VEuPathDB" id="FungiDB:FUN_011699"/>
<reference evidence="1 2" key="1">
    <citation type="submission" date="2016-04" db="EMBL/GenBank/DDBJ databases">
        <title>Genome analyses suggest a sexual origin of heterokaryosis in a supposedly ancient asexual fungus.</title>
        <authorList>
            <person name="Ropars J."/>
            <person name="Sedzielewska K."/>
            <person name="Noel J."/>
            <person name="Charron P."/>
            <person name="Farinelli L."/>
            <person name="Marton T."/>
            <person name="Kruger M."/>
            <person name="Pelin A."/>
            <person name="Brachmann A."/>
            <person name="Corradi N."/>
        </authorList>
    </citation>
    <scope>NUCLEOTIDE SEQUENCE [LARGE SCALE GENOMIC DNA]</scope>
    <source>
        <strain evidence="1 2">C2</strain>
    </source>
</reference>
<dbReference type="EMBL" id="LLXL01010312">
    <property type="protein sequence ID" value="PKK40804.1"/>
    <property type="molecule type" value="Genomic_DNA"/>
</dbReference>
<dbReference type="Proteomes" id="UP000233469">
    <property type="component" value="Unassembled WGS sequence"/>
</dbReference>
<dbReference type="AlphaFoldDB" id="A0A2N1KUK1"/>
<reference evidence="1 2" key="2">
    <citation type="submission" date="2017-10" db="EMBL/GenBank/DDBJ databases">
        <title>Extensive intraspecific genome diversity in a model arbuscular mycorrhizal fungus.</title>
        <authorList>
            <person name="Chen E.C.H."/>
            <person name="Morin E."/>
            <person name="Baudet D."/>
            <person name="Noel J."/>
            <person name="Ndikumana S."/>
            <person name="Charron P."/>
            <person name="St-Onge C."/>
            <person name="Giorgi J."/>
            <person name="Grigoriev I.V."/>
            <person name="Roux C."/>
            <person name="Martin F.M."/>
            <person name="Corradi N."/>
        </authorList>
    </citation>
    <scope>NUCLEOTIDE SEQUENCE [LARGE SCALE GENOMIC DNA]</scope>
    <source>
        <strain evidence="1 2">C2</strain>
    </source>
</reference>
<comment type="caution">
    <text evidence="1">The sequence shown here is derived from an EMBL/GenBank/DDBJ whole genome shotgun (WGS) entry which is preliminary data.</text>
</comment>
<proteinExistence type="predicted"/>
<evidence type="ECO:0000313" key="1">
    <source>
        <dbReference type="EMBL" id="PKK40804.1"/>
    </source>
</evidence>
<name>A0A2N1KUK1_9GLOM</name>
<evidence type="ECO:0008006" key="3">
    <source>
        <dbReference type="Google" id="ProtNLM"/>
    </source>
</evidence>
<evidence type="ECO:0000313" key="2">
    <source>
        <dbReference type="Proteomes" id="UP000233469"/>
    </source>
</evidence>
<accession>A0A2N1KUK1</accession>
<gene>
    <name evidence="1" type="ORF">RhiirC2_805314</name>
</gene>
<organism evidence="1 2">
    <name type="scientific">Rhizophagus irregularis</name>
    <dbReference type="NCBI Taxonomy" id="588596"/>
    <lineage>
        <taxon>Eukaryota</taxon>
        <taxon>Fungi</taxon>
        <taxon>Fungi incertae sedis</taxon>
        <taxon>Mucoromycota</taxon>
        <taxon>Glomeromycotina</taxon>
        <taxon>Glomeromycetes</taxon>
        <taxon>Glomerales</taxon>
        <taxon>Glomeraceae</taxon>
        <taxon>Rhizophagus</taxon>
    </lineage>
</organism>
<sequence length="88" mass="10467">MDIEYKQNVWDQKVTRKEFTVNAIAFMDDTTIISKSRDGILEMLDICHSFYDVNDIKANPKKYEVIKINNFENEQLIINNTTKTYRKN</sequence>
<protein>
    <recommendedName>
        <fullName evidence="3">Reverse transcriptase domain-containing protein</fullName>
    </recommendedName>
</protein>